<dbReference type="EMBL" id="CP141259">
    <property type="protein sequence ID" value="WRL46892.1"/>
    <property type="molecule type" value="Genomic_DNA"/>
</dbReference>
<dbReference type="Proteomes" id="UP001626593">
    <property type="component" value="Chromosome"/>
</dbReference>
<dbReference type="RefSeq" id="WP_407279577.1">
    <property type="nucleotide sequence ID" value="NZ_CP141259.1"/>
</dbReference>
<name>A0ABZ1AM12_AROEV</name>
<protein>
    <recommendedName>
        <fullName evidence="3">DUF2946 domain-containing protein</fullName>
    </recommendedName>
</protein>
<gene>
    <name evidence="1" type="ORF">U5817_02230</name>
</gene>
<sequence length="115" mass="11919">MRGPLAFVLRLSLALALLLVQGAALMHVIGHTAEVSAARNGRSAGFEPDEGARHLAYCVDCLSFSGLDLPLTDRGPACGADGESLAPARFRSADTPARDGLAPRCRAPPAALLRA</sequence>
<reference evidence="1 2" key="1">
    <citation type="submission" date="2023-12" db="EMBL/GenBank/DDBJ databases">
        <title>A. evansii MAY27, complete genome.</title>
        <authorList>
            <person name="Wang Y."/>
        </authorList>
    </citation>
    <scope>NUCLEOTIDE SEQUENCE [LARGE SCALE GENOMIC DNA]</scope>
    <source>
        <strain evidence="1 2">MAY27</strain>
    </source>
</reference>
<evidence type="ECO:0000313" key="1">
    <source>
        <dbReference type="EMBL" id="WRL46892.1"/>
    </source>
</evidence>
<keyword evidence="2" id="KW-1185">Reference proteome</keyword>
<evidence type="ECO:0008006" key="3">
    <source>
        <dbReference type="Google" id="ProtNLM"/>
    </source>
</evidence>
<evidence type="ECO:0000313" key="2">
    <source>
        <dbReference type="Proteomes" id="UP001626593"/>
    </source>
</evidence>
<proteinExistence type="predicted"/>
<organism evidence="1 2">
    <name type="scientific">Aromatoleum evansii</name>
    <name type="common">Azoarcus evansii</name>
    <dbReference type="NCBI Taxonomy" id="59406"/>
    <lineage>
        <taxon>Bacteria</taxon>
        <taxon>Pseudomonadati</taxon>
        <taxon>Pseudomonadota</taxon>
        <taxon>Betaproteobacteria</taxon>
        <taxon>Rhodocyclales</taxon>
        <taxon>Rhodocyclaceae</taxon>
        <taxon>Aromatoleum</taxon>
    </lineage>
</organism>
<accession>A0ABZ1AM12</accession>